<comment type="caution">
    <text evidence="1">The sequence shown here is derived from an EMBL/GenBank/DDBJ whole genome shotgun (WGS) entry which is preliminary data.</text>
</comment>
<dbReference type="EMBL" id="RBVX01000008">
    <property type="protein sequence ID" value="RSL33470.1"/>
    <property type="molecule type" value="Genomic_DNA"/>
</dbReference>
<dbReference type="GO" id="GO:0009234">
    <property type="term" value="P:menaquinone biosynthetic process"/>
    <property type="evidence" value="ECO:0007669"/>
    <property type="project" value="InterPro"/>
</dbReference>
<organism evidence="1 2">
    <name type="scientific">Salibacterium salarium</name>
    <dbReference type="NCBI Taxonomy" id="284579"/>
    <lineage>
        <taxon>Bacteria</taxon>
        <taxon>Bacillati</taxon>
        <taxon>Bacillota</taxon>
        <taxon>Bacilli</taxon>
        <taxon>Bacillales</taxon>
        <taxon>Bacillaceae</taxon>
    </lineage>
</organism>
<evidence type="ECO:0000313" key="2">
    <source>
        <dbReference type="Proteomes" id="UP000275076"/>
    </source>
</evidence>
<proteinExistence type="predicted"/>
<dbReference type="InterPro" id="IPR009920">
    <property type="entry name" value="HEPPP_synth_su1"/>
</dbReference>
<dbReference type="Pfam" id="PF07307">
    <property type="entry name" value="HEPPP_synt_1"/>
    <property type="match status" value="1"/>
</dbReference>
<keyword evidence="2" id="KW-1185">Reference proteome</keyword>
<name>A0A428N4Q9_9BACI</name>
<accession>A0A428N4Q9</accession>
<dbReference type="Proteomes" id="UP000275076">
    <property type="component" value="Unassembled WGS sequence"/>
</dbReference>
<evidence type="ECO:0000313" key="1">
    <source>
        <dbReference type="EMBL" id="RSL33470.1"/>
    </source>
</evidence>
<reference evidence="1 2" key="1">
    <citation type="submission" date="2018-10" db="EMBL/GenBank/DDBJ databases">
        <title>Draft genome sequence of Bacillus salarius IM0101, isolated from a hypersaline soil in Inner Mongolia, China.</title>
        <authorList>
            <person name="Yamprayoonswat W."/>
            <person name="Boonvisut S."/>
            <person name="Jumpathong W."/>
            <person name="Sittihan S."/>
            <person name="Ruangsuj P."/>
            <person name="Wanthongcharoen S."/>
            <person name="Thongpramul N."/>
            <person name="Pimmason S."/>
            <person name="Yu B."/>
            <person name="Yasawong M."/>
        </authorList>
    </citation>
    <scope>NUCLEOTIDE SEQUENCE [LARGE SCALE GENOMIC DNA]</scope>
    <source>
        <strain evidence="1 2">IM0101</strain>
    </source>
</reference>
<evidence type="ECO:0008006" key="3">
    <source>
        <dbReference type="Google" id="ProtNLM"/>
    </source>
</evidence>
<protein>
    <recommendedName>
        <fullName evidence="3">Heptaprenyl diphosphate synthase</fullName>
    </recommendedName>
</protein>
<dbReference type="Gene3D" id="1.20.120.1450">
    <property type="match status" value="1"/>
</dbReference>
<sequence>MGVSIIVRIQHQSDEVRIIEDEFLKITTHPYLKQYIEDVKIEYDLIYFLLEIMRYSELSPSEKREQILAALLVQAAFNTHEQVKLDYDGKTDRKKPRQLTVLAGDFFSSLYHAMLVKEVHSGVISVFSRAIQQINEEKMSLHFNENSSEEELIKRLNVVEGSFLIEISTFYGEEKLGALAETFFLLKRLINEQKSGNDKYLSAFSFAIHAFWEGEELEKVHTWPPKNTKQWMSELITALQKQLQDKLQTYSFIHDTPLYDRLLEWISFENELEIK</sequence>
<dbReference type="OrthoDB" id="2417886at2"/>
<gene>
    <name evidence="1" type="ORF">D7Z54_10925</name>
</gene>
<dbReference type="AlphaFoldDB" id="A0A428N4Q9"/>